<dbReference type="PROSITE" id="PS51257">
    <property type="entry name" value="PROKAR_LIPOPROTEIN"/>
    <property type="match status" value="1"/>
</dbReference>
<protein>
    <submittedName>
        <fullName evidence="1">Uncharacterized protein</fullName>
    </submittedName>
</protein>
<reference evidence="1 2" key="1">
    <citation type="journal article" date="2018" name="Front. Microbiol.">
        <title>Adaptation of the Freshwater Bloom-Forming Cyanobacterium Microcystis aeruginosa to Brackish Water Is Driven by Recent Horizontal Transfer of Sucrose Genes.</title>
        <authorList>
            <person name="Tanabe Y."/>
            <person name="Hodoki Y."/>
            <person name="Sano T."/>
            <person name="Tada K."/>
            <person name="Watanabe M.M."/>
        </authorList>
    </citation>
    <scope>NUCLEOTIDE SEQUENCE [LARGE SCALE GENOMIC DNA]</scope>
    <source>
        <strain evidence="1 2">Sj</strain>
    </source>
</reference>
<name>A0A2Z6ULX4_MICAE</name>
<proteinExistence type="predicted"/>
<sequence length="55" mass="6324">MNHKDTKDTKIDRSYIAQFLNFIWQSCLAIALQSLIKAFSSQASTDMQPTLFISR</sequence>
<comment type="caution">
    <text evidence="1">The sequence shown here is derived from an EMBL/GenBank/DDBJ whole genome shotgun (WGS) entry which is preliminary data.</text>
</comment>
<dbReference type="Proteomes" id="UP000248272">
    <property type="component" value="Unassembled WGS sequence"/>
</dbReference>
<evidence type="ECO:0000313" key="1">
    <source>
        <dbReference type="EMBL" id="GBL08793.1"/>
    </source>
</evidence>
<organism evidence="1 2">
    <name type="scientific">Microcystis aeruginosa Sj</name>
    <dbReference type="NCBI Taxonomy" id="1979544"/>
    <lineage>
        <taxon>Bacteria</taxon>
        <taxon>Bacillati</taxon>
        <taxon>Cyanobacteriota</taxon>
        <taxon>Cyanophyceae</taxon>
        <taxon>Oscillatoriophycideae</taxon>
        <taxon>Chroococcales</taxon>
        <taxon>Microcystaceae</taxon>
        <taxon>Microcystis</taxon>
    </lineage>
</organism>
<gene>
    <name evidence="1" type="ORF">MSj_00267</name>
</gene>
<accession>A0A2Z6ULX4</accession>
<evidence type="ECO:0000313" key="2">
    <source>
        <dbReference type="Proteomes" id="UP000248272"/>
    </source>
</evidence>
<dbReference type="EMBL" id="BDSG01000004">
    <property type="protein sequence ID" value="GBL08793.1"/>
    <property type="molecule type" value="Genomic_DNA"/>
</dbReference>
<dbReference type="AlphaFoldDB" id="A0A2Z6ULX4"/>